<keyword evidence="5" id="KW-1185">Reference proteome</keyword>
<keyword evidence="2" id="KW-0732">Signal</keyword>
<evidence type="ECO:0000256" key="2">
    <source>
        <dbReference type="ARBA" id="ARBA00022729"/>
    </source>
</evidence>
<organism evidence="4 5">
    <name type="scientific">Dechloromonas hankyongensis</name>
    <dbReference type="NCBI Taxonomy" id="2908002"/>
    <lineage>
        <taxon>Bacteria</taxon>
        <taxon>Pseudomonadati</taxon>
        <taxon>Pseudomonadota</taxon>
        <taxon>Betaproteobacteria</taxon>
        <taxon>Rhodocyclales</taxon>
        <taxon>Azonexaceae</taxon>
        <taxon>Dechloromonas</taxon>
    </lineage>
</organism>
<dbReference type="CDD" id="cd10918">
    <property type="entry name" value="CE4_NodB_like_5s_6s"/>
    <property type="match status" value="1"/>
</dbReference>
<dbReference type="SUPFAM" id="SSF88713">
    <property type="entry name" value="Glycoside hydrolase/deacetylase"/>
    <property type="match status" value="1"/>
</dbReference>
<dbReference type="PANTHER" id="PTHR34216">
    <property type="match status" value="1"/>
</dbReference>
<evidence type="ECO:0000313" key="4">
    <source>
        <dbReference type="EMBL" id="MCG2577754.1"/>
    </source>
</evidence>
<dbReference type="PROSITE" id="PS51677">
    <property type="entry name" value="NODB"/>
    <property type="match status" value="1"/>
</dbReference>
<comment type="caution">
    <text evidence="4">The sequence shown here is derived from an EMBL/GenBank/DDBJ whole genome shotgun (WGS) entry which is preliminary data.</text>
</comment>
<accession>A0ABS9K3K4</accession>
<proteinExistence type="predicted"/>
<evidence type="ECO:0000256" key="1">
    <source>
        <dbReference type="ARBA" id="ARBA00004613"/>
    </source>
</evidence>
<dbReference type="InterPro" id="IPR002509">
    <property type="entry name" value="NODB_dom"/>
</dbReference>
<dbReference type="PANTHER" id="PTHR34216:SF3">
    <property type="entry name" value="POLY-BETA-1,6-N-ACETYL-D-GLUCOSAMINE N-DEACETYLASE"/>
    <property type="match status" value="1"/>
</dbReference>
<dbReference type="InterPro" id="IPR051398">
    <property type="entry name" value="Polysacch_Deacetylase"/>
</dbReference>
<dbReference type="InterPro" id="IPR011330">
    <property type="entry name" value="Glyco_hydro/deAcase_b/a-brl"/>
</dbReference>
<dbReference type="RefSeq" id="WP_275711087.1">
    <property type="nucleotide sequence ID" value="NZ_JAKLTN010000002.1"/>
</dbReference>
<dbReference type="Gene3D" id="3.20.20.370">
    <property type="entry name" value="Glycoside hydrolase/deacetylase"/>
    <property type="match status" value="1"/>
</dbReference>
<feature type="domain" description="NodB homology" evidence="3">
    <location>
        <begin position="80"/>
        <end position="335"/>
    </location>
</feature>
<evidence type="ECO:0000313" key="5">
    <source>
        <dbReference type="Proteomes" id="UP001165384"/>
    </source>
</evidence>
<evidence type="ECO:0000259" key="3">
    <source>
        <dbReference type="PROSITE" id="PS51677"/>
    </source>
</evidence>
<gene>
    <name evidence="4" type="ORF">LZ012_12190</name>
</gene>
<dbReference type="Proteomes" id="UP001165384">
    <property type="component" value="Unassembled WGS sequence"/>
</dbReference>
<sequence>MTTLTSLLTRAAFSGSTILTSSRLSILIFHRVLSQPDPLFPGEFDKARFDVLMSFVARTFNVITLGEAAKRLSQNNLPPRTLVITFDDGYADNAEVAFPILNKYDIPATYFVSSGFLNGGRMWNDTVIECIRHTEFDEIDLSKLGLGVCSLISTEARSKTISLILGKIKYHNLSEREDALGHLEYLTGNNILPTNLMMSSDQVSKMHRNGIEIGGHTTNHPILSKLNLKDAENEIAGDRDRLEGIIGSSIRVFAYPNGKPNHDYTVEHARLIEKMGFQCAVTTAKGAAKTGADLFQLPRHTPWGTFLPVWSARLLMNQLQARFDVASPLLSYPTN</sequence>
<dbReference type="EMBL" id="JAKLTN010000002">
    <property type="protein sequence ID" value="MCG2577754.1"/>
    <property type="molecule type" value="Genomic_DNA"/>
</dbReference>
<name>A0ABS9K3K4_9RHOO</name>
<protein>
    <submittedName>
        <fullName evidence="4">Polysaccharide deacetylase family protein</fullName>
    </submittedName>
</protein>
<reference evidence="4" key="1">
    <citation type="submission" date="2022-01" db="EMBL/GenBank/DDBJ databases">
        <authorList>
            <person name="Jo J.-H."/>
            <person name="Im W.-T."/>
        </authorList>
    </citation>
    <scope>NUCLEOTIDE SEQUENCE</scope>
    <source>
        <strain evidence="4">XY25</strain>
    </source>
</reference>
<dbReference type="Pfam" id="PF01522">
    <property type="entry name" value="Polysacc_deac_1"/>
    <property type="match status" value="2"/>
</dbReference>
<comment type="subcellular location">
    <subcellularLocation>
        <location evidence="1">Secreted</location>
    </subcellularLocation>
</comment>